<dbReference type="EMBL" id="OW152826">
    <property type="protein sequence ID" value="CAH2042731.1"/>
    <property type="molecule type" value="Genomic_DNA"/>
</dbReference>
<name>A0ABN8HZX0_9NEOP</name>
<dbReference type="Proteomes" id="UP000837857">
    <property type="component" value="Chromosome 14"/>
</dbReference>
<accession>A0ABN8HZX0</accession>
<keyword evidence="3" id="KW-1185">Reference proteome</keyword>
<evidence type="ECO:0000313" key="2">
    <source>
        <dbReference type="EMBL" id="CAH2042731.1"/>
    </source>
</evidence>
<evidence type="ECO:0000256" key="1">
    <source>
        <dbReference type="SAM" id="MobiDB-lite"/>
    </source>
</evidence>
<organism evidence="2 3">
    <name type="scientific">Iphiclides podalirius</name>
    <name type="common">scarce swallowtail</name>
    <dbReference type="NCBI Taxonomy" id="110791"/>
    <lineage>
        <taxon>Eukaryota</taxon>
        <taxon>Metazoa</taxon>
        <taxon>Ecdysozoa</taxon>
        <taxon>Arthropoda</taxon>
        <taxon>Hexapoda</taxon>
        <taxon>Insecta</taxon>
        <taxon>Pterygota</taxon>
        <taxon>Neoptera</taxon>
        <taxon>Endopterygota</taxon>
        <taxon>Lepidoptera</taxon>
        <taxon>Glossata</taxon>
        <taxon>Ditrysia</taxon>
        <taxon>Papilionoidea</taxon>
        <taxon>Papilionidae</taxon>
        <taxon>Papilioninae</taxon>
        <taxon>Iphiclides</taxon>
    </lineage>
</organism>
<proteinExistence type="predicted"/>
<feature type="non-terminal residue" evidence="2">
    <location>
        <position position="103"/>
    </location>
</feature>
<reference evidence="2" key="1">
    <citation type="submission" date="2022-03" db="EMBL/GenBank/DDBJ databases">
        <authorList>
            <person name="Martin H S."/>
        </authorList>
    </citation>
    <scope>NUCLEOTIDE SEQUENCE</scope>
</reference>
<gene>
    <name evidence="2" type="ORF">IPOD504_LOCUS4046</name>
</gene>
<feature type="compositionally biased region" description="Polar residues" evidence="1">
    <location>
        <begin position="1"/>
        <end position="13"/>
    </location>
</feature>
<feature type="region of interest" description="Disordered" evidence="1">
    <location>
        <begin position="1"/>
        <end position="26"/>
    </location>
</feature>
<sequence length="103" mass="11267">MDNSTANGKNRGTSAHRARNKSKTAHLKRCQALRVPIFADSRGLLPQSERSAAIFFQRALSNRYRLSRARLEIENGGANLAGNGTGLAMLKRSRIDQTELASA</sequence>
<evidence type="ECO:0000313" key="3">
    <source>
        <dbReference type="Proteomes" id="UP000837857"/>
    </source>
</evidence>
<protein>
    <submittedName>
        <fullName evidence="2">Uncharacterized protein</fullName>
    </submittedName>
</protein>
<feature type="compositionally biased region" description="Basic residues" evidence="1">
    <location>
        <begin position="14"/>
        <end position="26"/>
    </location>
</feature>